<evidence type="ECO:0000259" key="11">
    <source>
        <dbReference type="Pfam" id="PF05425"/>
    </source>
</evidence>
<feature type="transmembrane region" description="Helical" evidence="9">
    <location>
        <begin position="152"/>
        <end position="172"/>
    </location>
</feature>
<reference evidence="13 14" key="1">
    <citation type="submission" date="2020-07" db="EMBL/GenBank/DDBJ databases">
        <title>Sequencing the genomes of 1000 actinobacteria strains.</title>
        <authorList>
            <person name="Klenk H.-P."/>
        </authorList>
    </citation>
    <scope>NUCLEOTIDE SEQUENCE [LARGE SCALE GENOMIC DNA]</scope>
    <source>
        <strain evidence="13 14">DSM 19087</strain>
    </source>
</reference>
<evidence type="ECO:0000256" key="7">
    <source>
        <dbReference type="ARBA" id="ARBA00023008"/>
    </source>
</evidence>
<keyword evidence="7" id="KW-0186">Copper</keyword>
<dbReference type="Pfam" id="PF04234">
    <property type="entry name" value="CopC"/>
    <property type="match status" value="1"/>
</dbReference>
<feature type="domain" description="Copper resistance protein D" evidence="11">
    <location>
        <begin position="323"/>
        <end position="424"/>
    </location>
</feature>
<sequence>MTFAPRARRARLAAVLSGLLLLLVWPAAAFGHATPIGSNPADGQVLTSSPSELTVSFTEPVTLAGNGNAVLDATGEEEPAEFSVRDSVLTIRPEQPLPTGTHVVTWRVVSADSHPVTGGFTFAVGEATPGAIGVPDSEAQRELVVGRSVVEALRYAGVLGLAGLVAFSLFAVPSSVRRAQDVERRTRAATRRLAALAVIASVLLAPLTAVWESGEELSAVARLDAWRDGLTSSAGVATLLALLGVAAALRGRSREPVLAAVGVALMLSSLAPVGHTRSYGPWWLVVPADVLHVLAGAVWWGGLIGLAIVLASGSTLRVRERAATLSRFSSVAGVSVVGLVAAGIVLYWRVADSFAALWETGYGRSVMIKALLLVPVVAVAAWNRRFVVRRVSGRDAEAGARVLRRTVAFEAVVIAGVLLATGVLVGQTPPPRTDTVVRDVPTVQRAQLELEDSHRVEVVVSPTRRGVNAVQIELTDGAGRVVDLPDPPRLQISLEEGDVGPINRPLTRTGPGHWEGTADLPLPGAWRLLVAVRLTRFDEPVVSTEVLIP</sequence>
<name>A0A8I0G0Y3_9ACTN</name>
<feature type="transmembrane region" description="Helical" evidence="9">
    <location>
        <begin position="193"/>
        <end position="211"/>
    </location>
</feature>
<dbReference type="RefSeq" id="WP_179424904.1">
    <property type="nucleotide sequence ID" value="NZ_BAAAMP010000001.1"/>
</dbReference>
<dbReference type="InterPro" id="IPR008457">
    <property type="entry name" value="Cu-R_CopD_dom"/>
</dbReference>
<feature type="transmembrane region" description="Helical" evidence="9">
    <location>
        <begin position="402"/>
        <end position="425"/>
    </location>
</feature>
<feature type="transmembrane region" description="Helical" evidence="9">
    <location>
        <begin position="256"/>
        <end position="273"/>
    </location>
</feature>
<dbReference type="GO" id="GO:0005507">
    <property type="term" value="F:copper ion binding"/>
    <property type="evidence" value="ECO:0007669"/>
    <property type="project" value="InterPro"/>
</dbReference>
<keyword evidence="8 9" id="KW-0472">Membrane</keyword>
<comment type="subcellular location">
    <subcellularLocation>
        <location evidence="1">Cell membrane</location>
        <topology evidence="1">Multi-pass membrane protein</topology>
    </subcellularLocation>
</comment>
<dbReference type="GO" id="GO:0042597">
    <property type="term" value="C:periplasmic space"/>
    <property type="evidence" value="ECO:0007669"/>
    <property type="project" value="InterPro"/>
</dbReference>
<dbReference type="InterPro" id="IPR014755">
    <property type="entry name" value="Cu-Rt/internalin_Ig-like"/>
</dbReference>
<evidence type="ECO:0000256" key="9">
    <source>
        <dbReference type="SAM" id="Phobius"/>
    </source>
</evidence>
<dbReference type="Pfam" id="PF05425">
    <property type="entry name" value="CopD"/>
    <property type="match status" value="1"/>
</dbReference>
<keyword evidence="3 9" id="KW-0812">Transmembrane</keyword>
<organism evidence="12 15">
    <name type="scientific">Aeromicrobium tamlense</name>
    <dbReference type="NCBI Taxonomy" id="375541"/>
    <lineage>
        <taxon>Bacteria</taxon>
        <taxon>Bacillati</taxon>
        <taxon>Actinomycetota</taxon>
        <taxon>Actinomycetes</taxon>
        <taxon>Propionibacteriales</taxon>
        <taxon>Nocardioidaceae</taxon>
        <taxon>Aeromicrobium</taxon>
    </lineage>
</organism>
<dbReference type="Proteomes" id="UP000587211">
    <property type="component" value="Unassembled WGS sequence"/>
</dbReference>
<dbReference type="Proteomes" id="UP000659061">
    <property type="component" value="Unassembled WGS sequence"/>
</dbReference>
<feature type="transmembrane region" description="Helical" evidence="9">
    <location>
        <begin position="362"/>
        <end position="382"/>
    </location>
</feature>
<dbReference type="PANTHER" id="PTHR34820:SF4">
    <property type="entry name" value="INNER MEMBRANE PROTEIN YEBZ"/>
    <property type="match status" value="1"/>
</dbReference>
<evidence type="ECO:0000313" key="15">
    <source>
        <dbReference type="Proteomes" id="UP000659061"/>
    </source>
</evidence>
<dbReference type="Gene3D" id="2.60.40.1220">
    <property type="match status" value="1"/>
</dbReference>
<feature type="transmembrane region" description="Helical" evidence="9">
    <location>
        <begin position="328"/>
        <end position="350"/>
    </location>
</feature>
<dbReference type="GO" id="GO:0006825">
    <property type="term" value="P:copper ion transport"/>
    <property type="evidence" value="ECO:0007669"/>
    <property type="project" value="InterPro"/>
</dbReference>
<keyword evidence="5" id="KW-0732">Signal</keyword>
<dbReference type="InterPro" id="IPR007348">
    <property type="entry name" value="CopC_dom"/>
</dbReference>
<evidence type="ECO:0000256" key="5">
    <source>
        <dbReference type="ARBA" id="ARBA00022729"/>
    </source>
</evidence>
<gene>
    <name evidence="13" type="ORF">BJ975_001685</name>
    <name evidence="12" type="ORF">IDH50_11805</name>
</gene>
<dbReference type="InterPro" id="IPR032694">
    <property type="entry name" value="CopC/D"/>
</dbReference>
<feature type="transmembrane region" description="Helical" evidence="9">
    <location>
        <begin position="231"/>
        <end position="249"/>
    </location>
</feature>
<comment type="caution">
    <text evidence="12">The sequence shown here is derived from an EMBL/GenBank/DDBJ whole genome shotgun (WGS) entry which is preliminary data.</text>
</comment>
<evidence type="ECO:0000256" key="4">
    <source>
        <dbReference type="ARBA" id="ARBA00022723"/>
    </source>
</evidence>
<evidence type="ECO:0000256" key="2">
    <source>
        <dbReference type="ARBA" id="ARBA00022475"/>
    </source>
</evidence>
<dbReference type="GO" id="GO:0005886">
    <property type="term" value="C:plasma membrane"/>
    <property type="evidence" value="ECO:0007669"/>
    <property type="project" value="UniProtKB-SubCell"/>
</dbReference>
<dbReference type="AlphaFoldDB" id="A0A8I0G0Y3"/>
<evidence type="ECO:0000259" key="10">
    <source>
        <dbReference type="Pfam" id="PF04234"/>
    </source>
</evidence>
<feature type="transmembrane region" description="Helical" evidence="9">
    <location>
        <begin position="293"/>
        <end position="316"/>
    </location>
</feature>
<evidence type="ECO:0000256" key="6">
    <source>
        <dbReference type="ARBA" id="ARBA00022989"/>
    </source>
</evidence>
<protein>
    <submittedName>
        <fullName evidence="12">Copper resistance protein CopC</fullName>
    </submittedName>
    <submittedName>
        <fullName evidence="13">Copper transport protein</fullName>
    </submittedName>
</protein>
<proteinExistence type="predicted"/>
<evidence type="ECO:0000313" key="14">
    <source>
        <dbReference type="Proteomes" id="UP000587211"/>
    </source>
</evidence>
<dbReference type="SUPFAM" id="SSF81296">
    <property type="entry name" value="E set domains"/>
    <property type="match status" value="1"/>
</dbReference>
<evidence type="ECO:0000313" key="13">
    <source>
        <dbReference type="EMBL" id="NYI38310.1"/>
    </source>
</evidence>
<keyword evidence="2" id="KW-1003">Cell membrane</keyword>
<evidence type="ECO:0000256" key="8">
    <source>
        <dbReference type="ARBA" id="ARBA00023136"/>
    </source>
</evidence>
<evidence type="ECO:0000256" key="3">
    <source>
        <dbReference type="ARBA" id="ARBA00022692"/>
    </source>
</evidence>
<dbReference type="EMBL" id="JACWMT010000002">
    <property type="protein sequence ID" value="MBD1270919.1"/>
    <property type="molecule type" value="Genomic_DNA"/>
</dbReference>
<keyword evidence="6 9" id="KW-1133">Transmembrane helix</keyword>
<evidence type="ECO:0000256" key="1">
    <source>
        <dbReference type="ARBA" id="ARBA00004651"/>
    </source>
</evidence>
<keyword evidence="14" id="KW-1185">Reference proteome</keyword>
<dbReference type="PANTHER" id="PTHR34820">
    <property type="entry name" value="INNER MEMBRANE PROTEIN YEBZ"/>
    <property type="match status" value="1"/>
</dbReference>
<reference evidence="12" key="2">
    <citation type="submission" date="2020-09" db="EMBL/GenBank/DDBJ databases">
        <title>Novel species in genus Aeromicrobium.</title>
        <authorList>
            <person name="Zhang G."/>
        </authorList>
    </citation>
    <scope>NUCLEOTIDE SEQUENCE</scope>
    <source>
        <strain evidence="12">SSW1-57</strain>
    </source>
</reference>
<dbReference type="InterPro" id="IPR014756">
    <property type="entry name" value="Ig_E-set"/>
</dbReference>
<keyword evidence="4" id="KW-0479">Metal-binding</keyword>
<evidence type="ECO:0000313" key="12">
    <source>
        <dbReference type="EMBL" id="MBD1270919.1"/>
    </source>
</evidence>
<feature type="domain" description="CopC" evidence="10">
    <location>
        <begin position="32"/>
        <end position="124"/>
    </location>
</feature>
<dbReference type="GO" id="GO:0046688">
    <property type="term" value="P:response to copper ion"/>
    <property type="evidence" value="ECO:0007669"/>
    <property type="project" value="InterPro"/>
</dbReference>
<accession>A0A8I0G0Y3</accession>
<dbReference type="EMBL" id="JACBZN010000001">
    <property type="protein sequence ID" value="NYI38310.1"/>
    <property type="molecule type" value="Genomic_DNA"/>
</dbReference>